<organism evidence="1 2">
    <name type="scientific">Ambispora leptoticha</name>
    <dbReference type="NCBI Taxonomy" id="144679"/>
    <lineage>
        <taxon>Eukaryota</taxon>
        <taxon>Fungi</taxon>
        <taxon>Fungi incertae sedis</taxon>
        <taxon>Mucoromycota</taxon>
        <taxon>Glomeromycotina</taxon>
        <taxon>Glomeromycetes</taxon>
        <taxon>Archaeosporales</taxon>
        <taxon>Ambisporaceae</taxon>
        <taxon>Ambispora</taxon>
    </lineage>
</organism>
<evidence type="ECO:0000313" key="2">
    <source>
        <dbReference type="Proteomes" id="UP000789508"/>
    </source>
</evidence>
<dbReference type="AlphaFoldDB" id="A0A9N8YLY3"/>
<reference evidence="1" key="1">
    <citation type="submission" date="2021-06" db="EMBL/GenBank/DDBJ databases">
        <authorList>
            <person name="Kallberg Y."/>
            <person name="Tangrot J."/>
            <person name="Rosling A."/>
        </authorList>
    </citation>
    <scope>NUCLEOTIDE SEQUENCE</scope>
    <source>
        <strain evidence="1">FL130A</strain>
    </source>
</reference>
<keyword evidence="2" id="KW-1185">Reference proteome</keyword>
<name>A0A9N8YLY3_9GLOM</name>
<dbReference type="EMBL" id="CAJVPS010000024">
    <property type="protein sequence ID" value="CAG8442329.1"/>
    <property type="molecule type" value="Genomic_DNA"/>
</dbReference>
<evidence type="ECO:0000313" key="1">
    <source>
        <dbReference type="EMBL" id="CAG8442329.1"/>
    </source>
</evidence>
<gene>
    <name evidence="1" type="ORF">ALEPTO_LOCUS415</name>
</gene>
<sequence>MNQENLNDNPLENTLGSATATKPENSLLGALSKCLTFAPLVLEQFTGQKVPQMTGTMAEIQGAINQLTANVQVVINNQKAIVDNQTKLNNRLANLENNANQKLFNLTNKVDKISTVKLTHTQEKKQIEFNPQKNLNSFDKSLTNQEFE</sequence>
<dbReference type="OrthoDB" id="10417168at2759"/>
<accession>A0A9N8YLY3</accession>
<comment type="caution">
    <text evidence="1">The sequence shown here is derived from an EMBL/GenBank/DDBJ whole genome shotgun (WGS) entry which is preliminary data.</text>
</comment>
<protein>
    <submittedName>
        <fullName evidence="1">3950_t:CDS:1</fullName>
    </submittedName>
</protein>
<proteinExistence type="predicted"/>
<dbReference type="Proteomes" id="UP000789508">
    <property type="component" value="Unassembled WGS sequence"/>
</dbReference>